<keyword evidence="1 5" id="KW-0479">Metal-binding</keyword>
<dbReference type="PANTHER" id="PTHR42742">
    <property type="entry name" value="TRANSCRIPTIONAL REPRESSOR MPRA"/>
    <property type="match status" value="1"/>
</dbReference>
<dbReference type="InterPro" id="IPR011051">
    <property type="entry name" value="RmlC_Cupin_sf"/>
</dbReference>
<keyword evidence="9" id="KW-0413">Isomerase</keyword>
<evidence type="ECO:0000313" key="10">
    <source>
        <dbReference type="Proteomes" id="UP000246114"/>
    </source>
</evidence>
<dbReference type="InterPro" id="IPR051804">
    <property type="entry name" value="Carb_Metab_Reg_Kinase/Isom"/>
</dbReference>
<feature type="binding site" evidence="5">
    <location>
        <position position="114"/>
    </location>
    <ligand>
        <name>Zn(2+)</name>
        <dbReference type="ChEBI" id="CHEBI:29105"/>
    </ligand>
</feature>
<evidence type="ECO:0000256" key="4">
    <source>
        <dbReference type="ARBA" id="ARBA00030762"/>
    </source>
</evidence>
<dbReference type="Pfam" id="PF20511">
    <property type="entry name" value="PMI_typeI_cat"/>
    <property type="match status" value="1"/>
</dbReference>
<organism evidence="9 10">
    <name type="scientific">Clostridium cadaveris</name>
    <dbReference type="NCBI Taxonomy" id="1529"/>
    <lineage>
        <taxon>Bacteria</taxon>
        <taxon>Bacillati</taxon>
        <taxon>Bacillota</taxon>
        <taxon>Clostridia</taxon>
        <taxon>Eubacteriales</taxon>
        <taxon>Clostridiaceae</taxon>
        <taxon>Clostridium</taxon>
    </lineage>
</organism>
<evidence type="ECO:0000256" key="6">
    <source>
        <dbReference type="PIRSR" id="PIRSR036894-2"/>
    </source>
</evidence>
<dbReference type="GO" id="GO:0004476">
    <property type="term" value="F:mannose-6-phosphate isomerase activity"/>
    <property type="evidence" value="ECO:0007669"/>
    <property type="project" value="InterPro"/>
</dbReference>
<dbReference type="GO" id="GO:0008270">
    <property type="term" value="F:zinc ion binding"/>
    <property type="evidence" value="ECO:0007669"/>
    <property type="project" value="InterPro"/>
</dbReference>
<dbReference type="PANTHER" id="PTHR42742:SF3">
    <property type="entry name" value="FRUCTOKINASE"/>
    <property type="match status" value="1"/>
</dbReference>
<feature type="active site" evidence="6">
    <location>
        <position position="191"/>
    </location>
</feature>
<feature type="binding site" evidence="5">
    <location>
        <position position="97"/>
    </location>
    <ligand>
        <name>Zn(2+)</name>
        <dbReference type="ChEBI" id="CHEBI:29105"/>
    </ligand>
</feature>
<name>A0A316M3V0_9CLOT</name>
<sequence length="325" mass="37124">MYAIRFENLYYPKIWGGRSMEAFRVDLPQGNIGESWDVACHKNGMSIVTNGEYKGMALDKLIEKLGDKLLGTKITKDRFPLLLKVINAKDKLSLQVHPDDEYGLQYENDLGKTEAWYVMDVEEGANLIVGTKDCTKEKFIDTIKNGTFDECVNKVYVKKGEVYFVKSGLVHGIGEGVTVVEIQQNSDTTYRVYDYNRGRELQIEKALDVIDFSLKGKKSEGIKISYNGYEKVYYCLNPYFCLEKYTISETMMEESDEERFFILTCVDGCGTLEYADGNEKIRKGDSIFIPASLGQYRITGQLELLKSYVPDVKKVEKEILDIIEK</sequence>
<dbReference type="InterPro" id="IPR046457">
    <property type="entry name" value="PMI_typeI_cat"/>
</dbReference>
<evidence type="ECO:0000259" key="8">
    <source>
        <dbReference type="Pfam" id="PF21621"/>
    </source>
</evidence>
<feature type="domain" description="Mannose-6-phosphate isomerase cupin" evidence="8">
    <location>
        <begin position="237"/>
        <end position="309"/>
    </location>
</feature>
<dbReference type="EMBL" id="QAMZ01000053">
    <property type="protein sequence ID" value="PWL51919.1"/>
    <property type="molecule type" value="Genomic_DNA"/>
</dbReference>
<dbReference type="Pfam" id="PF21621">
    <property type="entry name" value="MPI_cupin_dom"/>
    <property type="match status" value="1"/>
</dbReference>
<evidence type="ECO:0000256" key="1">
    <source>
        <dbReference type="ARBA" id="ARBA00022723"/>
    </source>
</evidence>
<evidence type="ECO:0000256" key="3">
    <source>
        <dbReference type="ARBA" id="ARBA00029741"/>
    </source>
</evidence>
<evidence type="ECO:0000256" key="2">
    <source>
        <dbReference type="ARBA" id="ARBA00022833"/>
    </source>
</evidence>
<proteinExistence type="predicted"/>
<dbReference type="AlphaFoldDB" id="A0A316M3V0"/>
<dbReference type="InterPro" id="IPR014710">
    <property type="entry name" value="RmlC-like_jellyroll"/>
</dbReference>
<dbReference type="Gene3D" id="2.60.120.10">
    <property type="entry name" value="Jelly Rolls"/>
    <property type="match status" value="2"/>
</dbReference>
<dbReference type="InterPro" id="IPR014628">
    <property type="entry name" value="Man6P_isomerase_Firm_short"/>
</dbReference>
<comment type="cofactor">
    <cofactor evidence="5">
        <name>Zn(2+)</name>
        <dbReference type="ChEBI" id="CHEBI:29105"/>
    </cofactor>
    <text evidence="5">Binds 1 zinc ion per subunit.</text>
</comment>
<dbReference type="Proteomes" id="UP000246114">
    <property type="component" value="Unassembled WGS sequence"/>
</dbReference>
<dbReference type="GO" id="GO:0005975">
    <property type="term" value="P:carbohydrate metabolic process"/>
    <property type="evidence" value="ECO:0007669"/>
    <property type="project" value="InterPro"/>
</dbReference>
<dbReference type="CDD" id="cd07010">
    <property type="entry name" value="cupin_PMI_type_I_N_bac"/>
    <property type="match status" value="1"/>
</dbReference>
<feature type="binding site" evidence="5">
    <location>
        <position position="171"/>
    </location>
    <ligand>
        <name>Zn(2+)</name>
        <dbReference type="ChEBI" id="CHEBI:29105"/>
    </ligand>
</feature>
<keyword evidence="2 5" id="KW-0862">Zinc</keyword>
<gene>
    <name evidence="9" type="ORF">DBY38_13330</name>
</gene>
<protein>
    <recommendedName>
        <fullName evidence="3">Phosphohexomutase</fullName>
    </recommendedName>
    <alternativeName>
        <fullName evidence="4">Phosphomannose isomerase</fullName>
    </alternativeName>
</protein>
<evidence type="ECO:0000259" key="7">
    <source>
        <dbReference type="Pfam" id="PF20511"/>
    </source>
</evidence>
<comment type="caution">
    <text evidence="9">The sequence shown here is derived from an EMBL/GenBank/DDBJ whole genome shotgun (WGS) entry which is preliminary data.</text>
</comment>
<dbReference type="SUPFAM" id="SSF51182">
    <property type="entry name" value="RmlC-like cupins"/>
    <property type="match status" value="1"/>
</dbReference>
<dbReference type="PIRSF" id="PIRSF036894">
    <property type="entry name" value="PMI_Firm_short"/>
    <property type="match status" value="1"/>
</dbReference>
<accession>A0A316M3V0</accession>
<feature type="domain" description="Phosphomannose isomerase type I catalytic" evidence="7">
    <location>
        <begin position="6"/>
        <end position="105"/>
    </location>
</feature>
<reference evidence="9 10" key="1">
    <citation type="submission" date="2018-03" db="EMBL/GenBank/DDBJ databases">
        <title>The uncultured portion of the human microbiome is neutrally assembled.</title>
        <authorList>
            <person name="Jeraldo P."/>
            <person name="Boardman L."/>
            <person name="White B.A."/>
            <person name="Nelson H."/>
            <person name="Goldenfeld N."/>
            <person name="Chia N."/>
        </authorList>
    </citation>
    <scope>NUCLEOTIDE SEQUENCE [LARGE SCALE GENOMIC DNA]</scope>
    <source>
        <strain evidence="9">CIM:MAG 903</strain>
    </source>
</reference>
<evidence type="ECO:0000256" key="5">
    <source>
        <dbReference type="PIRSR" id="PIRSR036894-1"/>
    </source>
</evidence>
<dbReference type="InterPro" id="IPR049071">
    <property type="entry name" value="MPI_cupin_dom"/>
</dbReference>
<evidence type="ECO:0000313" key="9">
    <source>
        <dbReference type="EMBL" id="PWL51919.1"/>
    </source>
</evidence>